<dbReference type="Gene3D" id="3.40.50.720">
    <property type="entry name" value="NAD(P)-binding Rossmann-like Domain"/>
    <property type="match status" value="1"/>
</dbReference>
<dbReference type="AlphaFoldDB" id="A0A1Z5HU22"/>
<dbReference type="InterPro" id="IPR003781">
    <property type="entry name" value="CoA-bd"/>
</dbReference>
<gene>
    <name evidence="2" type="ORF">KKC1_21780</name>
</gene>
<proteinExistence type="predicted"/>
<feature type="non-terminal residue" evidence="2">
    <location>
        <position position="125"/>
    </location>
</feature>
<evidence type="ECO:0000313" key="2">
    <source>
        <dbReference type="EMBL" id="GAW93036.1"/>
    </source>
</evidence>
<dbReference type="PANTHER" id="PTHR42793">
    <property type="entry name" value="COA BINDING DOMAIN CONTAINING PROTEIN"/>
    <property type="match status" value="1"/>
</dbReference>
<dbReference type="SUPFAM" id="SSF51735">
    <property type="entry name" value="NAD(P)-binding Rossmann-fold domains"/>
    <property type="match status" value="1"/>
</dbReference>
<sequence>METVHELDSFFNPRTIAIIGASKDFTSISGKPIKYLLTHGYRGKIFPVNPKYKELGGLTCYPSILEVPEEVDLALIAVNYRRVLDVLKDCVKKGVKFAIIFSSGFAEAGEQGKKLQQEIVELARQ</sequence>
<dbReference type="InterPro" id="IPR036291">
    <property type="entry name" value="NAD(P)-bd_dom_sf"/>
</dbReference>
<organism evidence="2 3">
    <name type="scientific">Calderihabitans maritimus</name>
    <dbReference type="NCBI Taxonomy" id="1246530"/>
    <lineage>
        <taxon>Bacteria</taxon>
        <taxon>Bacillati</taxon>
        <taxon>Bacillota</taxon>
        <taxon>Clostridia</taxon>
        <taxon>Neomoorellales</taxon>
        <taxon>Calderihabitantaceae</taxon>
        <taxon>Calderihabitans</taxon>
    </lineage>
</organism>
<dbReference type="PANTHER" id="PTHR42793:SF4">
    <property type="entry name" value="BLL6376 PROTEIN"/>
    <property type="match status" value="1"/>
</dbReference>
<protein>
    <submittedName>
        <fullName evidence="2">CoA-binding domain-containing protein</fullName>
    </submittedName>
</protein>
<dbReference type="Proteomes" id="UP000197032">
    <property type="component" value="Unassembled WGS sequence"/>
</dbReference>
<comment type="caution">
    <text evidence="2">The sequence shown here is derived from an EMBL/GenBank/DDBJ whole genome shotgun (WGS) entry which is preliminary data.</text>
</comment>
<dbReference type="Pfam" id="PF13380">
    <property type="entry name" value="CoA_binding_2"/>
    <property type="match status" value="1"/>
</dbReference>
<feature type="domain" description="CoA-binding" evidence="1">
    <location>
        <begin position="10"/>
        <end position="105"/>
    </location>
</feature>
<evidence type="ECO:0000313" key="3">
    <source>
        <dbReference type="Proteomes" id="UP000197032"/>
    </source>
</evidence>
<dbReference type="SMART" id="SM00881">
    <property type="entry name" value="CoA_binding"/>
    <property type="match status" value="1"/>
</dbReference>
<dbReference type="RefSeq" id="WP_192868175.1">
    <property type="nucleotide sequence ID" value="NZ_BDGJ01000111.1"/>
</dbReference>
<reference evidence="3" key="1">
    <citation type="journal article" date="2017" name="Appl. Environ. Microbiol.">
        <title>Genomic Analysis of Calderihabitans maritimus KKC1, a Thermophilic, Hydrogenogenic, Carboxydotrophic Bacterium Isolated from Marine Sediment.</title>
        <authorList>
            <person name="Omae K."/>
            <person name="Yoneda Y."/>
            <person name="Fukuyama Y."/>
            <person name="Yoshida T."/>
            <person name="Sako Y."/>
        </authorList>
    </citation>
    <scope>NUCLEOTIDE SEQUENCE [LARGE SCALE GENOMIC DNA]</scope>
    <source>
        <strain evidence="3">KKC1</strain>
    </source>
</reference>
<keyword evidence="3" id="KW-1185">Reference proteome</keyword>
<name>A0A1Z5HU22_9FIRM</name>
<evidence type="ECO:0000259" key="1">
    <source>
        <dbReference type="SMART" id="SM00881"/>
    </source>
</evidence>
<dbReference type="EMBL" id="BDGJ01000111">
    <property type="protein sequence ID" value="GAW93036.1"/>
    <property type="molecule type" value="Genomic_DNA"/>
</dbReference>
<accession>A0A1Z5HU22</accession>